<evidence type="ECO:0000256" key="5">
    <source>
        <dbReference type="ARBA" id="ARBA00023163"/>
    </source>
</evidence>
<dbReference type="Pfam" id="PF02954">
    <property type="entry name" value="HTH_8"/>
    <property type="match status" value="1"/>
</dbReference>
<dbReference type="InterPro" id="IPR000014">
    <property type="entry name" value="PAS"/>
</dbReference>
<dbReference type="AlphaFoldDB" id="A0A1M6GRU4"/>
<dbReference type="SMART" id="SM00091">
    <property type="entry name" value="PAS"/>
    <property type="match status" value="1"/>
</dbReference>
<evidence type="ECO:0000259" key="7">
    <source>
        <dbReference type="PROSITE" id="PS50112"/>
    </source>
</evidence>
<dbReference type="Gene3D" id="3.30.450.20">
    <property type="entry name" value="PAS domain"/>
    <property type="match status" value="1"/>
</dbReference>
<dbReference type="GO" id="GO:0005524">
    <property type="term" value="F:ATP binding"/>
    <property type="evidence" value="ECO:0007669"/>
    <property type="project" value="UniProtKB-KW"/>
</dbReference>
<dbReference type="PROSITE" id="PS00688">
    <property type="entry name" value="SIGMA54_INTERACT_3"/>
    <property type="match status" value="1"/>
</dbReference>
<dbReference type="GO" id="GO:0043565">
    <property type="term" value="F:sequence-specific DNA binding"/>
    <property type="evidence" value="ECO:0007669"/>
    <property type="project" value="InterPro"/>
</dbReference>
<dbReference type="InterPro" id="IPR003593">
    <property type="entry name" value="AAA+_ATPase"/>
</dbReference>
<keyword evidence="5" id="KW-0804">Transcription</keyword>
<evidence type="ECO:0000256" key="2">
    <source>
        <dbReference type="ARBA" id="ARBA00022840"/>
    </source>
</evidence>
<evidence type="ECO:0000256" key="3">
    <source>
        <dbReference type="ARBA" id="ARBA00023015"/>
    </source>
</evidence>
<sequence length="581" mass="65830">MLVRDIMDLSLEALPIVKLADGEHYLNEAAENFVEGGFILVVDEKGCLLGKINRYNLDQGTPAHKLRSLIEPVKDTILFNENAFELVSYFKEGNKGVVYVIDQEKKLIGAVSWKNRAVHMLSRIKDYAPFFPNIFDAMYEAIIIIDYTGTIIYVNHAYTNIVGVPAGKILGKKMEDIEPTSMCLKVLKGHPPVLNQKILIESIGVQVLANITPFYVNGKLQGVISVFRNIYETINLSDELKKMRDIAQYLHNELKSKDKLPRAFNALVGNNRYFREALVLAATVAPTDAVVMIRGESGVGKELLAEAIHKSSSRKNYPFIKVNCAAIPESLLESELFGYEEGAFTGAKKGGKPGKFELAQKGTIFLDEVGDMSPAMQAKLLRVIQEKEIEKIGGKKTVHVDVRIISATNKDLETMVVKKQFREDLYYRLNVIPIFLPPLKRRKDDIPLLVDYFLKLYCKKHNKGKMIVSSEVMNIFLKHEWPGNIRELKNVIEHAVILCSSDMITTKHLPWYLKNAQADDIKLPEWQKETLPELVEKLEKDVITRVLKKYGNKSSAIKALGISRRTFYLKLKKYQIDISNI</sequence>
<dbReference type="PROSITE" id="PS00675">
    <property type="entry name" value="SIGMA54_INTERACT_1"/>
    <property type="match status" value="1"/>
</dbReference>
<reference evidence="9" key="1">
    <citation type="submission" date="2016-11" db="EMBL/GenBank/DDBJ databases">
        <authorList>
            <person name="Varghese N."/>
            <person name="Submissions S."/>
        </authorList>
    </citation>
    <scope>NUCLEOTIDE SEQUENCE [LARGE SCALE GENOMIC DNA]</scope>
    <source>
        <strain evidence="9">DSM 16057</strain>
    </source>
</reference>
<evidence type="ECO:0000259" key="6">
    <source>
        <dbReference type="PROSITE" id="PS50045"/>
    </source>
</evidence>
<dbReference type="InterPro" id="IPR035965">
    <property type="entry name" value="PAS-like_dom_sf"/>
</dbReference>
<gene>
    <name evidence="8" type="ORF">SAMN02745219_01807</name>
</gene>
<dbReference type="Proteomes" id="UP000184529">
    <property type="component" value="Unassembled WGS sequence"/>
</dbReference>
<evidence type="ECO:0000256" key="1">
    <source>
        <dbReference type="ARBA" id="ARBA00022741"/>
    </source>
</evidence>
<dbReference type="Gene3D" id="1.10.10.60">
    <property type="entry name" value="Homeodomain-like"/>
    <property type="match status" value="1"/>
</dbReference>
<dbReference type="CDD" id="cd00130">
    <property type="entry name" value="PAS"/>
    <property type="match status" value="1"/>
</dbReference>
<keyword evidence="9" id="KW-1185">Reference proteome</keyword>
<dbReference type="CDD" id="cd00009">
    <property type="entry name" value="AAA"/>
    <property type="match status" value="1"/>
</dbReference>
<proteinExistence type="predicted"/>
<dbReference type="PROSITE" id="PS50112">
    <property type="entry name" value="PAS"/>
    <property type="match status" value="1"/>
</dbReference>
<dbReference type="EMBL" id="FQZM01000020">
    <property type="protein sequence ID" value="SHJ12661.1"/>
    <property type="molecule type" value="Genomic_DNA"/>
</dbReference>
<evidence type="ECO:0000313" key="8">
    <source>
        <dbReference type="EMBL" id="SHJ12661.1"/>
    </source>
</evidence>
<dbReference type="InterPro" id="IPR025943">
    <property type="entry name" value="Sigma_54_int_dom_ATP-bd_2"/>
</dbReference>
<dbReference type="SUPFAM" id="SSF46689">
    <property type="entry name" value="Homeodomain-like"/>
    <property type="match status" value="1"/>
</dbReference>
<dbReference type="SMART" id="SM00382">
    <property type="entry name" value="AAA"/>
    <property type="match status" value="1"/>
</dbReference>
<dbReference type="FunFam" id="3.40.50.300:FF:000006">
    <property type="entry name" value="DNA-binding transcriptional regulator NtrC"/>
    <property type="match status" value="1"/>
</dbReference>
<dbReference type="NCBIfam" id="TIGR00229">
    <property type="entry name" value="sensory_box"/>
    <property type="match status" value="1"/>
</dbReference>
<dbReference type="InterPro" id="IPR002078">
    <property type="entry name" value="Sigma_54_int"/>
</dbReference>
<protein>
    <submittedName>
        <fullName evidence="8">PAS domain S-box-containing protein</fullName>
    </submittedName>
</protein>
<evidence type="ECO:0000313" key="9">
    <source>
        <dbReference type="Proteomes" id="UP000184529"/>
    </source>
</evidence>
<dbReference type="RefSeq" id="WP_242656279.1">
    <property type="nucleotide sequence ID" value="NZ_FQZM01000020.1"/>
</dbReference>
<name>A0A1M6GRU4_9FIRM</name>
<dbReference type="Pfam" id="PF25601">
    <property type="entry name" value="AAA_lid_14"/>
    <property type="match status" value="1"/>
</dbReference>
<dbReference type="Gene3D" id="3.40.50.300">
    <property type="entry name" value="P-loop containing nucleotide triphosphate hydrolases"/>
    <property type="match status" value="1"/>
</dbReference>
<dbReference type="Pfam" id="PF13188">
    <property type="entry name" value="PAS_8"/>
    <property type="match status" value="1"/>
</dbReference>
<dbReference type="PROSITE" id="PS50045">
    <property type="entry name" value="SIGMA54_INTERACT_4"/>
    <property type="match status" value="1"/>
</dbReference>
<feature type="domain" description="PAS" evidence="7">
    <location>
        <begin position="127"/>
        <end position="179"/>
    </location>
</feature>
<feature type="domain" description="Sigma-54 factor interaction" evidence="6">
    <location>
        <begin position="267"/>
        <end position="497"/>
    </location>
</feature>
<keyword evidence="4" id="KW-0238">DNA-binding</keyword>
<keyword evidence="1" id="KW-0547">Nucleotide-binding</keyword>
<dbReference type="SUPFAM" id="SSF55785">
    <property type="entry name" value="PYP-like sensor domain (PAS domain)"/>
    <property type="match status" value="1"/>
</dbReference>
<dbReference type="GO" id="GO:0006355">
    <property type="term" value="P:regulation of DNA-templated transcription"/>
    <property type="evidence" value="ECO:0007669"/>
    <property type="project" value="InterPro"/>
</dbReference>
<dbReference type="Gene3D" id="3.10.580.10">
    <property type="entry name" value="CBS-domain"/>
    <property type="match status" value="1"/>
</dbReference>
<dbReference type="PROSITE" id="PS00676">
    <property type="entry name" value="SIGMA54_INTERACT_2"/>
    <property type="match status" value="1"/>
</dbReference>
<dbReference type="SUPFAM" id="SSF52540">
    <property type="entry name" value="P-loop containing nucleoside triphosphate hydrolases"/>
    <property type="match status" value="1"/>
</dbReference>
<evidence type="ECO:0000256" key="4">
    <source>
        <dbReference type="ARBA" id="ARBA00023125"/>
    </source>
</evidence>
<dbReference type="InterPro" id="IPR027417">
    <property type="entry name" value="P-loop_NTPase"/>
</dbReference>
<dbReference type="InterPro" id="IPR009057">
    <property type="entry name" value="Homeodomain-like_sf"/>
</dbReference>
<dbReference type="Gene3D" id="1.10.8.60">
    <property type="match status" value="1"/>
</dbReference>
<organism evidence="8 9">
    <name type="scientific">Desulfofundulus thermosubterraneus DSM 16057</name>
    <dbReference type="NCBI Taxonomy" id="1121432"/>
    <lineage>
        <taxon>Bacteria</taxon>
        <taxon>Bacillati</taxon>
        <taxon>Bacillota</taxon>
        <taxon>Clostridia</taxon>
        <taxon>Eubacteriales</taxon>
        <taxon>Peptococcaceae</taxon>
        <taxon>Desulfofundulus</taxon>
    </lineage>
</organism>
<dbReference type="InterPro" id="IPR025662">
    <property type="entry name" value="Sigma_54_int_dom_ATP-bd_1"/>
</dbReference>
<dbReference type="Pfam" id="PF00158">
    <property type="entry name" value="Sigma54_activat"/>
    <property type="match status" value="1"/>
</dbReference>
<keyword evidence="2" id="KW-0067">ATP-binding</keyword>
<dbReference type="InterPro" id="IPR058031">
    <property type="entry name" value="AAA_lid_NorR"/>
</dbReference>
<dbReference type="PANTHER" id="PTHR32071:SF57">
    <property type="entry name" value="C4-DICARBOXYLATE TRANSPORT TRANSCRIPTIONAL REGULATORY PROTEIN DCTD"/>
    <property type="match status" value="1"/>
</dbReference>
<dbReference type="InterPro" id="IPR002197">
    <property type="entry name" value="HTH_Fis"/>
</dbReference>
<dbReference type="InterPro" id="IPR046342">
    <property type="entry name" value="CBS_dom_sf"/>
</dbReference>
<accession>A0A1M6GRU4</accession>
<dbReference type="SUPFAM" id="SSF54631">
    <property type="entry name" value="CBS-domain pair"/>
    <property type="match status" value="1"/>
</dbReference>
<dbReference type="STRING" id="1121432.SAMN02745219_01807"/>
<dbReference type="PANTHER" id="PTHR32071">
    <property type="entry name" value="TRANSCRIPTIONAL REGULATORY PROTEIN"/>
    <property type="match status" value="1"/>
</dbReference>
<dbReference type="InterPro" id="IPR025944">
    <property type="entry name" value="Sigma_54_int_dom_CS"/>
</dbReference>
<keyword evidence="3" id="KW-0805">Transcription regulation</keyword>